<dbReference type="InterPro" id="IPR017853">
    <property type="entry name" value="GH"/>
</dbReference>
<dbReference type="CDD" id="cd12215">
    <property type="entry name" value="ChiC_BD"/>
    <property type="match status" value="2"/>
</dbReference>
<dbReference type="PANTHER" id="PTHR42976">
    <property type="entry name" value="BIFUNCTIONAL CHITINASE/LYSOZYME-RELATED"/>
    <property type="match status" value="1"/>
</dbReference>
<dbReference type="AlphaFoldDB" id="A0A1B9N7U0"/>
<dbReference type="InterPro" id="IPR052750">
    <property type="entry name" value="GH18_Chitinase"/>
</dbReference>
<dbReference type="SMART" id="SM00495">
    <property type="entry name" value="ChtBD3"/>
    <property type="match status" value="2"/>
</dbReference>
<dbReference type="STRING" id="904291.A7J15_10475"/>
<dbReference type="PANTHER" id="PTHR42976:SF1">
    <property type="entry name" value="GH18 DOMAIN-CONTAINING PROTEIN-RELATED"/>
    <property type="match status" value="1"/>
</dbReference>
<dbReference type="Gene3D" id="2.10.10.20">
    <property type="entry name" value="Carbohydrate-binding module superfamily 5/12"/>
    <property type="match status" value="2"/>
</dbReference>
<dbReference type="RefSeq" id="WP_067027702.1">
    <property type="nucleotide sequence ID" value="NZ_CP038256.1"/>
</dbReference>
<dbReference type="SUPFAM" id="SSF51445">
    <property type="entry name" value="(Trans)glycosidases"/>
    <property type="match status" value="1"/>
</dbReference>
<dbReference type="CDD" id="cd06543">
    <property type="entry name" value="GH18_PF-ChiA-like"/>
    <property type="match status" value="1"/>
</dbReference>
<dbReference type="GO" id="GO:0005975">
    <property type="term" value="P:carbohydrate metabolic process"/>
    <property type="evidence" value="ECO:0007669"/>
    <property type="project" value="InterPro"/>
</dbReference>
<dbReference type="SUPFAM" id="SSF51055">
    <property type="entry name" value="Carbohydrate binding domain"/>
    <property type="match status" value="2"/>
</dbReference>
<sequence length="516" mass="55418">MSERFAGRRFSWVRFSALLIVCAVLAGYGWFTWSSARDEAQAEASGDPWFAGYVDVTATPTYAFEAAPADDAQDDVVLAFVVAAAPDRCQPTWGAAYTLDEAAAALDLDRRIQRVRSQERDVVVSFGGLLNAELGDACESVDDLRDAYDVVLDRYHLTTIDLDLEGDALTDTAAMARRAEAIAALQQERRDADEELAVWLTLPVDTSGLTPQGTAAVAAFLDAGVDLAGVNAMTMNFAAGGSMAEASQASLESLHRQLDALYTDAGLPLGPTSLWRKIGATPMVGQNDVVADVFEVGDAGPLNAFARERGLGRMSMWSLNRDRACSANYADLTTVSDACSGVEQEEGEFAALLGKGFAGSPKDSAGAETVAEQPKAVVTDDPETSPYPVWSETAAYLAGTKVVWHGSVYEAKWWTSGDVPDDPVLQEWETPWTLVGPVLPGETPAPTIEVPDDLAPQWDPETAYEAGDLVMRNDAVFEARWWTLGDAPEEAFNDPGTSPWLALDEDALRELIADAE</sequence>
<keyword evidence="1" id="KW-0378">Hydrolase</keyword>
<dbReference type="Gene3D" id="3.20.20.80">
    <property type="entry name" value="Glycosidases"/>
    <property type="match status" value="1"/>
</dbReference>
<gene>
    <name evidence="1" type="ORF">A7J15_10475</name>
</gene>
<dbReference type="GO" id="GO:0004553">
    <property type="term" value="F:hydrolase activity, hydrolyzing O-glycosyl compounds"/>
    <property type="evidence" value="ECO:0007669"/>
    <property type="project" value="InterPro"/>
</dbReference>
<protein>
    <submittedName>
        <fullName evidence="1">Glycosyl hydrolase family 18</fullName>
    </submittedName>
</protein>
<dbReference type="OrthoDB" id="99456at2"/>
<comment type="caution">
    <text evidence="1">The sequence shown here is derived from an EMBL/GenBank/DDBJ whole genome shotgun (WGS) entry which is preliminary data.</text>
</comment>
<reference evidence="1 2" key="1">
    <citation type="submission" date="2016-05" db="EMBL/GenBank/DDBJ databases">
        <authorList>
            <person name="Lavstsen T."/>
            <person name="Jespersen J.S."/>
        </authorList>
    </citation>
    <scope>NUCLEOTIDE SEQUENCE [LARGE SCALE GENOMIC DNA]</scope>
    <source>
        <strain evidence="1 2">YLB-01</strain>
    </source>
</reference>
<organism evidence="1 2">
    <name type="scientific">Microbacterium sediminis</name>
    <dbReference type="NCBI Taxonomy" id="904291"/>
    <lineage>
        <taxon>Bacteria</taxon>
        <taxon>Bacillati</taxon>
        <taxon>Actinomycetota</taxon>
        <taxon>Actinomycetes</taxon>
        <taxon>Micrococcales</taxon>
        <taxon>Microbacteriaceae</taxon>
        <taxon>Microbacterium</taxon>
    </lineage>
</organism>
<dbReference type="GO" id="GO:0005576">
    <property type="term" value="C:extracellular region"/>
    <property type="evidence" value="ECO:0007669"/>
    <property type="project" value="InterPro"/>
</dbReference>
<keyword evidence="2" id="KW-1185">Reference proteome</keyword>
<dbReference type="Pfam" id="PF02839">
    <property type="entry name" value="CBM_5_12"/>
    <property type="match status" value="2"/>
</dbReference>
<evidence type="ECO:0000313" key="2">
    <source>
        <dbReference type="Proteomes" id="UP000093355"/>
    </source>
</evidence>
<dbReference type="Proteomes" id="UP000093355">
    <property type="component" value="Unassembled WGS sequence"/>
</dbReference>
<dbReference type="GO" id="GO:0030246">
    <property type="term" value="F:carbohydrate binding"/>
    <property type="evidence" value="ECO:0007669"/>
    <property type="project" value="InterPro"/>
</dbReference>
<evidence type="ECO:0000313" key="1">
    <source>
        <dbReference type="EMBL" id="OCG72657.1"/>
    </source>
</evidence>
<dbReference type="InterPro" id="IPR003610">
    <property type="entry name" value="CBM5/12"/>
</dbReference>
<dbReference type="InterPro" id="IPR036573">
    <property type="entry name" value="CBM_sf_5/12"/>
</dbReference>
<accession>A0A1B9N7U0</accession>
<name>A0A1B9N7U0_9MICO</name>
<proteinExistence type="predicted"/>
<dbReference type="EMBL" id="LXMD01000029">
    <property type="protein sequence ID" value="OCG72657.1"/>
    <property type="molecule type" value="Genomic_DNA"/>
</dbReference>